<feature type="signal peptide" evidence="7">
    <location>
        <begin position="1"/>
        <end position="18"/>
    </location>
</feature>
<dbReference type="InterPro" id="IPR005828">
    <property type="entry name" value="MFS_sugar_transport-like"/>
</dbReference>
<name>A0A820RLV8_9BILA</name>
<dbReference type="PANTHER" id="PTHR23503:SF8">
    <property type="entry name" value="FACILITATED GLUCOSE TRANSPORTER PROTEIN 1"/>
    <property type="match status" value="1"/>
</dbReference>
<feature type="chain" id="PRO_5032819437" evidence="7">
    <location>
        <begin position="19"/>
        <end position="113"/>
    </location>
</feature>
<gene>
    <name evidence="8" type="ORF">KXQ929_LOCUS53157</name>
</gene>
<comment type="caution">
    <text evidence="8">The sequence shown here is derived from an EMBL/GenBank/DDBJ whole genome shotgun (WGS) entry which is preliminary data.</text>
</comment>
<keyword evidence="5 6" id="KW-0472">Membrane</keyword>
<evidence type="ECO:0000256" key="6">
    <source>
        <dbReference type="SAM" id="Phobius"/>
    </source>
</evidence>
<dbReference type="Gene3D" id="1.20.1250.20">
    <property type="entry name" value="MFS general substrate transporter like domains"/>
    <property type="match status" value="1"/>
</dbReference>
<protein>
    <submittedName>
        <fullName evidence="8">Uncharacterized protein</fullName>
    </submittedName>
</protein>
<keyword evidence="7" id="KW-0732">Signal</keyword>
<evidence type="ECO:0000256" key="5">
    <source>
        <dbReference type="ARBA" id="ARBA00023136"/>
    </source>
</evidence>
<dbReference type="InterPro" id="IPR045263">
    <property type="entry name" value="GLUT"/>
</dbReference>
<feature type="transmembrane region" description="Helical" evidence="6">
    <location>
        <begin position="28"/>
        <end position="50"/>
    </location>
</feature>
<dbReference type="Proteomes" id="UP000663868">
    <property type="component" value="Unassembled WGS sequence"/>
</dbReference>
<evidence type="ECO:0000313" key="8">
    <source>
        <dbReference type="EMBL" id="CAF4437338.1"/>
    </source>
</evidence>
<comment type="subcellular location">
    <subcellularLocation>
        <location evidence="1">Membrane</location>
    </subcellularLocation>
</comment>
<dbReference type="AlphaFoldDB" id="A0A820RLV8"/>
<accession>A0A820RLV8</accession>
<evidence type="ECO:0000256" key="2">
    <source>
        <dbReference type="ARBA" id="ARBA00022448"/>
    </source>
</evidence>
<feature type="non-terminal residue" evidence="8">
    <location>
        <position position="1"/>
    </location>
</feature>
<dbReference type="PANTHER" id="PTHR23503">
    <property type="entry name" value="SOLUTE CARRIER FAMILY 2"/>
    <property type="match status" value="1"/>
</dbReference>
<keyword evidence="2" id="KW-0813">Transport</keyword>
<keyword evidence="4 6" id="KW-1133">Transmembrane helix</keyword>
<organism evidence="8 9">
    <name type="scientific">Adineta steineri</name>
    <dbReference type="NCBI Taxonomy" id="433720"/>
    <lineage>
        <taxon>Eukaryota</taxon>
        <taxon>Metazoa</taxon>
        <taxon>Spiralia</taxon>
        <taxon>Gnathifera</taxon>
        <taxon>Rotifera</taxon>
        <taxon>Eurotatoria</taxon>
        <taxon>Bdelloidea</taxon>
        <taxon>Adinetida</taxon>
        <taxon>Adinetidae</taxon>
        <taxon>Adineta</taxon>
    </lineage>
</organism>
<dbReference type="InterPro" id="IPR036259">
    <property type="entry name" value="MFS_trans_sf"/>
</dbReference>
<reference evidence="8" key="1">
    <citation type="submission" date="2021-02" db="EMBL/GenBank/DDBJ databases">
        <authorList>
            <person name="Nowell W R."/>
        </authorList>
    </citation>
    <scope>NUCLEOTIDE SEQUENCE</scope>
</reference>
<dbReference type="Pfam" id="PF00083">
    <property type="entry name" value="Sugar_tr"/>
    <property type="match status" value="1"/>
</dbReference>
<sequence length="113" mass="13222">ACFQLFVAMAVLLAQVLGLDILLGREHLWHYLFAVPIIFSILQCTLLVFTHETPKFLLQRKRRRAAERALKWFRCETNSEVVQAEIHEMEADFHNLQTNSTKVRNKKVKLNSK</sequence>
<proteinExistence type="predicted"/>
<dbReference type="SUPFAM" id="SSF103473">
    <property type="entry name" value="MFS general substrate transporter"/>
    <property type="match status" value="1"/>
</dbReference>
<evidence type="ECO:0000256" key="4">
    <source>
        <dbReference type="ARBA" id="ARBA00022989"/>
    </source>
</evidence>
<dbReference type="GO" id="GO:0016020">
    <property type="term" value="C:membrane"/>
    <property type="evidence" value="ECO:0007669"/>
    <property type="project" value="UniProtKB-SubCell"/>
</dbReference>
<dbReference type="GO" id="GO:0015149">
    <property type="term" value="F:hexose transmembrane transporter activity"/>
    <property type="evidence" value="ECO:0007669"/>
    <property type="project" value="TreeGrafter"/>
</dbReference>
<evidence type="ECO:0000256" key="1">
    <source>
        <dbReference type="ARBA" id="ARBA00004370"/>
    </source>
</evidence>
<dbReference type="EMBL" id="CAJOBB010029501">
    <property type="protein sequence ID" value="CAF4437338.1"/>
    <property type="molecule type" value="Genomic_DNA"/>
</dbReference>
<evidence type="ECO:0000256" key="3">
    <source>
        <dbReference type="ARBA" id="ARBA00022692"/>
    </source>
</evidence>
<keyword evidence="3 6" id="KW-0812">Transmembrane</keyword>
<evidence type="ECO:0000256" key="7">
    <source>
        <dbReference type="SAM" id="SignalP"/>
    </source>
</evidence>
<evidence type="ECO:0000313" key="9">
    <source>
        <dbReference type="Proteomes" id="UP000663868"/>
    </source>
</evidence>